<organism evidence="2 3">
    <name type="scientific">Protopolystoma xenopodis</name>
    <dbReference type="NCBI Taxonomy" id="117903"/>
    <lineage>
        <taxon>Eukaryota</taxon>
        <taxon>Metazoa</taxon>
        <taxon>Spiralia</taxon>
        <taxon>Lophotrochozoa</taxon>
        <taxon>Platyhelminthes</taxon>
        <taxon>Monogenea</taxon>
        <taxon>Polyopisthocotylea</taxon>
        <taxon>Polystomatidea</taxon>
        <taxon>Polystomatidae</taxon>
        <taxon>Protopolystoma</taxon>
    </lineage>
</organism>
<evidence type="ECO:0000313" key="2">
    <source>
        <dbReference type="EMBL" id="VEL39286.1"/>
    </source>
</evidence>
<protein>
    <recommendedName>
        <fullName evidence="1">C2H2-type domain-containing protein</fullName>
    </recommendedName>
</protein>
<reference evidence="2" key="1">
    <citation type="submission" date="2018-11" db="EMBL/GenBank/DDBJ databases">
        <authorList>
            <consortium name="Pathogen Informatics"/>
        </authorList>
    </citation>
    <scope>NUCLEOTIDE SEQUENCE</scope>
</reference>
<keyword evidence="3" id="KW-1185">Reference proteome</keyword>
<dbReference type="Gene3D" id="3.30.160.60">
    <property type="entry name" value="Classic Zinc Finger"/>
    <property type="match status" value="1"/>
</dbReference>
<dbReference type="AlphaFoldDB" id="A0A448XL80"/>
<accession>A0A448XL80</accession>
<dbReference type="InterPro" id="IPR013087">
    <property type="entry name" value="Znf_C2H2_type"/>
</dbReference>
<name>A0A448XL80_9PLAT</name>
<feature type="domain" description="C2H2-type" evidence="1">
    <location>
        <begin position="60"/>
        <end position="80"/>
    </location>
</feature>
<dbReference type="PROSITE" id="PS00028">
    <property type="entry name" value="ZINC_FINGER_C2H2_1"/>
    <property type="match status" value="1"/>
</dbReference>
<dbReference type="SUPFAM" id="SSF57667">
    <property type="entry name" value="beta-beta-alpha zinc fingers"/>
    <property type="match status" value="1"/>
</dbReference>
<gene>
    <name evidence="2" type="ORF">PXEA_LOCUS32726</name>
</gene>
<evidence type="ECO:0000313" key="3">
    <source>
        <dbReference type="Proteomes" id="UP000784294"/>
    </source>
</evidence>
<dbReference type="EMBL" id="CAAALY010260730">
    <property type="protein sequence ID" value="VEL39286.1"/>
    <property type="molecule type" value="Genomic_DNA"/>
</dbReference>
<sequence length="226" mass="24212">MPVRASLYDVAFRLAQRHTPVLLARQHRHAAEQAAAAAAAANPHAPPPAPVPLPEHWGVCSLCAKELRSLNGLLDHEMRHVGVSRMRCATHDIYFSERRQMQAHMAEHHSKASVLASSTSIMTAEVLDALVEDSGSDDEEEAVDPDAVITAAGQDETEGQGVVKLSKRLHRSRSSAHSSDAINLPGSGLVAGLSQVFNANLLAGRMEAPQCEQCGDYFPTADVMVG</sequence>
<dbReference type="Proteomes" id="UP000784294">
    <property type="component" value="Unassembled WGS sequence"/>
</dbReference>
<evidence type="ECO:0000259" key="1">
    <source>
        <dbReference type="PROSITE" id="PS00028"/>
    </source>
</evidence>
<dbReference type="InterPro" id="IPR036236">
    <property type="entry name" value="Znf_C2H2_sf"/>
</dbReference>
<proteinExistence type="predicted"/>
<comment type="caution">
    <text evidence="2">The sequence shown here is derived from an EMBL/GenBank/DDBJ whole genome shotgun (WGS) entry which is preliminary data.</text>
</comment>